<dbReference type="AlphaFoldDB" id="A0A975PCK8"/>
<dbReference type="KEGG" id="asun:KG104_09925"/>
<evidence type="ECO:0000256" key="1">
    <source>
        <dbReference type="SAM" id="SignalP"/>
    </source>
</evidence>
<evidence type="ECO:0000313" key="2">
    <source>
        <dbReference type="EMBL" id="QWQ34868.1"/>
    </source>
</evidence>
<evidence type="ECO:0000313" key="3">
    <source>
        <dbReference type="Proteomes" id="UP000680588"/>
    </source>
</evidence>
<feature type="signal peptide" evidence="1">
    <location>
        <begin position="1"/>
        <end position="23"/>
    </location>
</feature>
<feature type="chain" id="PRO_5039611203" evidence="1">
    <location>
        <begin position="24"/>
        <end position="484"/>
    </location>
</feature>
<dbReference type="Pfam" id="PF13416">
    <property type="entry name" value="SBP_bac_8"/>
    <property type="match status" value="1"/>
</dbReference>
<organism evidence="2 3">
    <name type="scientific">Arthrobacter sunyaminii</name>
    <dbReference type="NCBI Taxonomy" id="2816859"/>
    <lineage>
        <taxon>Bacteria</taxon>
        <taxon>Bacillati</taxon>
        <taxon>Actinomycetota</taxon>
        <taxon>Actinomycetes</taxon>
        <taxon>Micrococcales</taxon>
        <taxon>Micrococcaceae</taxon>
        <taxon>Arthrobacter</taxon>
    </lineage>
</organism>
<gene>
    <name evidence="2" type="ORF">KG104_09925</name>
</gene>
<reference evidence="2" key="1">
    <citation type="submission" date="2021-06" db="EMBL/GenBank/DDBJ databases">
        <title>Novel species in genus Arthrobacter.</title>
        <authorList>
            <person name="Zhang G."/>
        </authorList>
    </citation>
    <scope>NUCLEOTIDE SEQUENCE</scope>
    <source>
        <strain evidence="2">Zg-ZUI122</strain>
    </source>
</reference>
<name>A0A975PCK8_9MICC</name>
<protein>
    <submittedName>
        <fullName evidence="2">Extracellular solute-binding protein</fullName>
    </submittedName>
</protein>
<dbReference type="InterPro" id="IPR050490">
    <property type="entry name" value="Bact_solute-bd_prot1"/>
</dbReference>
<dbReference type="Gene3D" id="3.40.190.10">
    <property type="entry name" value="Periplasmic binding protein-like II"/>
    <property type="match status" value="1"/>
</dbReference>
<dbReference type="PANTHER" id="PTHR43649:SF32">
    <property type="entry name" value="SUGAR BINDING SECRETED PROTEIN"/>
    <property type="match status" value="1"/>
</dbReference>
<dbReference type="EMBL" id="CP076456">
    <property type="protein sequence ID" value="QWQ34868.1"/>
    <property type="molecule type" value="Genomic_DNA"/>
</dbReference>
<dbReference type="SUPFAM" id="SSF53850">
    <property type="entry name" value="Periplasmic binding protein-like II"/>
    <property type="match status" value="1"/>
</dbReference>
<dbReference type="InterPro" id="IPR006059">
    <property type="entry name" value="SBP"/>
</dbReference>
<dbReference type="PANTHER" id="PTHR43649">
    <property type="entry name" value="ARABINOSE-BINDING PROTEIN-RELATED"/>
    <property type="match status" value="1"/>
</dbReference>
<keyword evidence="3" id="KW-1185">Reference proteome</keyword>
<keyword evidence="1" id="KW-0732">Signal</keyword>
<dbReference type="Proteomes" id="UP000680588">
    <property type="component" value="Chromosome"/>
</dbReference>
<proteinExistence type="predicted"/>
<sequence>MARSAELCSSLLCLLHPASVDQACPDKRHGPLFRDCTALSEHKGVTVKNFRFPAAAIAGAAAVALLASGCGGGGDQEAASAENPIELSVTTFGTFGYDDLYAEYEDANPGIKINPNNIDRGENARTDAFTKLSAGSGLSDVVAIEEGWLGSIMEVSDQFVDLNEYGAEDIKDNWVDWKFKQGTDSEGRVIGYGTDIGPQGLCYNGKLFEAAGLPSDREAVAELFGGDDATWDKYFEIGQQYHDKTGLAWYDQSGFVWNSMVNQMEEGYYTADGELNIEDNAAMKEQFMQLAAGTEAGLSANEKKWDWGKGKAFADGSFATFVCPGWMLGTIQTQMESAGAGAEAGWDFADVFPGGASNWGGAFLSVPETSEHKEEAAKLAAWLTAPEQQVKQSAAANNFPSTVEAQKQLAEEAAPNELFNNAPTGAILASRAEGVTAQFKGPEDSVIQDKVFSAALGQLDAGTTDGEGSWNEAMKLLNELVVNN</sequence>
<accession>A0A975PCK8</accession>